<evidence type="ECO:0000313" key="1">
    <source>
        <dbReference type="EMBL" id="KAK8758782.1"/>
    </source>
</evidence>
<gene>
    <name evidence="1" type="ORF">V5799_003582</name>
</gene>
<accession>A0AAQ4D8J2</accession>
<name>A0AAQ4D8J2_AMBAM</name>
<comment type="caution">
    <text evidence="1">The sequence shown here is derived from an EMBL/GenBank/DDBJ whole genome shotgun (WGS) entry which is preliminary data.</text>
</comment>
<protein>
    <submittedName>
        <fullName evidence="1">Uncharacterized protein</fullName>
    </submittedName>
</protein>
<reference evidence="1 2" key="1">
    <citation type="journal article" date="2023" name="Arcadia Sci">
        <title>De novo assembly of a long-read Amblyomma americanum tick genome.</title>
        <authorList>
            <person name="Chou S."/>
            <person name="Poskanzer K.E."/>
            <person name="Rollins M."/>
            <person name="Thuy-Boun P.S."/>
        </authorList>
    </citation>
    <scope>NUCLEOTIDE SEQUENCE [LARGE SCALE GENOMIC DNA]</scope>
    <source>
        <strain evidence="1">F_SG_1</strain>
        <tissue evidence="1">Salivary glands</tissue>
    </source>
</reference>
<dbReference type="EMBL" id="JARKHS020033713">
    <property type="protein sequence ID" value="KAK8758782.1"/>
    <property type="molecule type" value="Genomic_DNA"/>
</dbReference>
<dbReference type="AlphaFoldDB" id="A0AAQ4D8J2"/>
<dbReference type="Proteomes" id="UP001321473">
    <property type="component" value="Unassembled WGS sequence"/>
</dbReference>
<evidence type="ECO:0000313" key="2">
    <source>
        <dbReference type="Proteomes" id="UP001321473"/>
    </source>
</evidence>
<organism evidence="1 2">
    <name type="scientific">Amblyomma americanum</name>
    <name type="common">Lone star tick</name>
    <dbReference type="NCBI Taxonomy" id="6943"/>
    <lineage>
        <taxon>Eukaryota</taxon>
        <taxon>Metazoa</taxon>
        <taxon>Ecdysozoa</taxon>
        <taxon>Arthropoda</taxon>
        <taxon>Chelicerata</taxon>
        <taxon>Arachnida</taxon>
        <taxon>Acari</taxon>
        <taxon>Parasitiformes</taxon>
        <taxon>Ixodida</taxon>
        <taxon>Ixodoidea</taxon>
        <taxon>Ixodidae</taxon>
        <taxon>Amblyomminae</taxon>
        <taxon>Amblyomma</taxon>
    </lineage>
</organism>
<sequence>MAEEELSEKFARREAIERGEIKEKVSEGFNPYIEFSRKEIKEYEKHFKKNVLPRQRKFRVECRMKVNVGESTHRLHTVSISFAAR</sequence>
<keyword evidence="2" id="KW-1185">Reference proteome</keyword>
<proteinExistence type="predicted"/>